<name>F8L4I8_SIMNZ</name>
<sequence>MSTDVTQSSTFKSICSFNPENQTIKESGLKTISSVVSSVISHLQTTDQEVDSEAIATFSQKIGLINSKLEDGGKGTPFSVALYTMDLLVDLRKNLSPENQDVLKHPFVSQLKDLAEQGTIEDQAGIATQIYRFQKNVLNPALLQAQSREELASLRPLVKLIFEITPKVADADPKGILNKLKEITIANYNYTYTVTNPTYTTLLAYEPGSISNLENPKRRATIVSKLTELQQQIGGIADGPHMTTHDKVTIYHAYLQIQAEFGENGTELNEVIDTLETTLGLHKGIKSGFPLELTELLSKPISGELAPIAKKLTAFERDHLIPALQQATTREELTALEPLLDQCIELKSKVISGDKKSRLENSHNEMINLWNAKFQKTDPNFAPLVAYTPGKIKNLSSPERREQVATSIHEYIEKAIQSFDHPIFKQDEKMALYEAVLQIQTEFQEHGDGKRLEPTAKALREALSIPEPELVIPKPEPKVEPKAKSGVFAMWEKRASGSGSENSTPKISHVSAKKEISPEVRRQKSIQIIQEKLGSLDLQSQFLSENISDIKRQIRTLRSISGDQAEFKHLEKALDALQDPTPFAISDEEHVFMNFLGKKHNLSKVQLRQYQAQEKPTVINAKSELLKALKKSVATPDRLDAVAQRALATESANAKQMRFRRFTDIHAPNPALSHNFAAHYPALIQTFELFTRETVLPDLEKSWIKLATVYDSHTGGKFSELLTNYSYMDPRRQFPAYVQYCQESFLDSFDFGAIDHIPLGALDPYLVERVEEHKTDAADVFTGSYESFFQENHFWLFDNIDHIVAPYNQGDQVNTNLGGGVCYNNSLHRMSEYLKNPQLDRNSLPMGSTERTRYYQNQVQRKYQKAKEGEMTWDEASQAIKQNCSEYGLAHHYTHNVPSYDTLAKEMETFSDLKYKQVVLILRNSSTNKAHAVNLIFDKENGTYSFEDDNVGRVNYSSLKELQEQGTAYFKTYYEAHFPALEFECYSIA</sequence>
<reference evidence="2 3" key="2">
    <citation type="journal article" date="2011" name="Mol. Biol. Evol.">
        <title>Unity in variety--the pan-genome of the Chlamydiae.</title>
        <authorList>
            <person name="Collingro A."/>
            <person name="Tischler P."/>
            <person name="Weinmaier T."/>
            <person name="Penz T."/>
            <person name="Heinz E."/>
            <person name="Brunham R.C."/>
            <person name="Read T.D."/>
            <person name="Bavoil P.M."/>
            <person name="Sachse K."/>
            <person name="Kahane S."/>
            <person name="Friedman M.G."/>
            <person name="Rattei T."/>
            <person name="Myers G.S."/>
            <person name="Horn M."/>
        </authorList>
    </citation>
    <scope>NUCLEOTIDE SEQUENCE [LARGE SCALE GENOMIC DNA]</scope>
    <source>
        <strain evidence="3">ATCC VR-1471 / Z</strain>
    </source>
</reference>
<organism evidence="2 3">
    <name type="scientific">Simkania negevensis (strain ATCC VR-1471 / DSM 27360 / Z)</name>
    <dbReference type="NCBI Taxonomy" id="331113"/>
    <lineage>
        <taxon>Bacteria</taxon>
        <taxon>Pseudomonadati</taxon>
        <taxon>Chlamydiota</taxon>
        <taxon>Chlamydiia</taxon>
        <taxon>Parachlamydiales</taxon>
        <taxon>Simkaniaceae</taxon>
        <taxon>Simkania</taxon>
    </lineage>
</organism>
<feature type="region of interest" description="Disordered" evidence="1">
    <location>
        <begin position="495"/>
        <end position="515"/>
    </location>
</feature>
<dbReference type="HOGENOM" id="CLU_301852_0_0_0"/>
<dbReference type="EMBL" id="FR872582">
    <property type="protein sequence ID" value="CCB90240.1"/>
    <property type="molecule type" value="Genomic_DNA"/>
</dbReference>
<reference key="1">
    <citation type="journal article" date="2011" name="Mol. Biol. Evol.">
        <title>Unity in variety -- the pan-genome of the Chlamydiae.</title>
        <authorList>
            <person name="Collingro A."/>
            <person name="Tischler P."/>
            <person name="Weinmaier T."/>
            <person name="Penz T."/>
            <person name="Heinz E."/>
            <person name="Brunham R.C."/>
            <person name="Read T.D."/>
            <person name="Bavoil P.M."/>
            <person name="Sachse K."/>
            <person name="Kahane S."/>
            <person name="Friedman M.G."/>
            <person name="Rattei T."/>
            <person name="Myers G.S.A."/>
            <person name="Horn M."/>
        </authorList>
    </citation>
    <scope>NUCLEOTIDE SEQUENCE</scope>
    <source>
        <strain>Z</strain>
    </source>
</reference>
<dbReference type="Proteomes" id="UP000000496">
    <property type="component" value="Chromosome gsn.131"/>
</dbReference>
<evidence type="ECO:0000313" key="2">
    <source>
        <dbReference type="EMBL" id="CCB90240.1"/>
    </source>
</evidence>
<evidence type="ECO:0000313" key="3">
    <source>
        <dbReference type="Proteomes" id="UP000000496"/>
    </source>
</evidence>
<evidence type="ECO:0000256" key="1">
    <source>
        <dbReference type="SAM" id="MobiDB-lite"/>
    </source>
</evidence>
<dbReference type="RefSeq" id="WP_013944705.1">
    <property type="nucleotide sequence ID" value="NC_015713.1"/>
</dbReference>
<protein>
    <submittedName>
        <fullName evidence="2">Uncharacterized protein</fullName>
    </submittedName>
</protein>
<gene>
    <name evidence="2" type="ordered locus">SNE_A23630</name>
</gene>
<dbReference type="KEGG" id="sng:SNE_A23630"/>
<dbReference type="AlphaFoldDB" id="F8L4I8"/>
<proteinExistence type="predicted"/>
<dbReference type="OrthoDB" id="7206808at2"/>
<feature type="compositionally biased region" description="Polar residues" evidence="1">
    <location>
        <begin position="497"/>
        <end position="506"/>
    </location>
</feature>
<accession>F8L4I8</accession>
<keyword evidence="3" id="KW-1185">Reference proteome</keyword>